<dbReference type="EMBL" id="JAQOWY010000477">
    <property type="protein sequence ID" value="KAK1841484.1"/>
    <property type="molecule type" value="Genomic_DNA"/>
</dbReference>
<keyword evidence="3" id="KW-1185">Reference proteome</keyword>
<protein>
    <submittedName>
        <fullName evidence="2">Uncharacterized protein</fullName>
    </submittedName>
</protein>
<reference evidence="2" key="1">
    <citation type="submission" date="2023-01" db="EMBL/GenBank/DDBJ databases">
        <title>Colletotrichum chrysophilum M932 genome sequence.</title>
        <authorList>
            <person name="Baroncelli R."/>
        </authorList>
    </citation>
    <scope>NUCLEOTIDE SEQUENCE</scope>
    <source>
        <strain evidence="2">M932</strain>
    </source>
</reference>
<proteinExistence type="predicted"/>
<accession>A0AAD9E899</accession>
<sequence>MQLSVAISAILSAMAVQTALAATVCITGSPKLVYHNSRMIVRRQREERELLLGQGQRILPETKPQQ</sequence>
<evidence type="ECO:0000313" key="3">
    <source>
        <dbReference type="Proteomes" id="UP001243330"/>
    </source>
</evidence>
<organism evidence="2 3">
    <name type="scientific">Colletotrichum chrysophilum</name>
    <dbReference type="NCBI Taxonomy" id="1836956"/>
    <lineage>
        <taxon>Eukaryota</taxon>
        <taxon>Fungi</taxon>
        <taxon>Dikarya</taxon>
        <taxon>Ascomycota</taxon>
        <taxon>Pezizomycotina</taxon>
        <taxon>Sordariomycetes</taxon>
        <taxon>Hypocreomycetidae</taxon>
        <taxon>Glomerellales</taxon>
        <taxon>Glomerellaceae</taxon>
        <taxon>Colletotrichum</taxon>
        <taxon>Colletotrichum gloeosporioides species complex</taxon>
    </lineage>
</organism>
<gene>
    <name evidence="2" type="ORF">CCHR01_15879</name>
</gene>
<evidence type="ECO:0000256" key="1">
    <source>
        <dbReference type="SAM" id="SignalP"/>
    </source>
</evidence>
<feature type="signal peptide" evidence="1">
    <location>
        <begin position="1"/>
        <end position="21"/>
    </location>
</feature>
<keyword evidence="1" id="KW-0732">Signal</keyword>
<evidence type="ECO:0000313" key="2">
    <source>
        <dbReference type="EMBL" id="KAK1841484.1"/>
    </source>
</evidence>
<feature type="chain" id="PRO_5042224783" evidence="1">
    <location>
        <begin position="22"/>
        <end position="66"/>
    </location>
</feature>
<comment type="caution">
    <text evidence="2">The sequence shown here is derived from an EMBL/GenBank/DDBJ whole genome shotgun (WGS) entry which is preliminary data.</text>
</comment>
<dbReference type="Proteomes" id="UP001243330">
    <property type="component" value="Unassembled WGS sequence"/>
</dbReference>
<name>A0AAD9E899_9PEZI</name>
<dbReference type="AlphaFoldDB" id="A0AAD9E899"/>